<dbReference type="EMBL" id="JAQYXL010000001">
    <property type="protein sequence ID" value="MEN3230446.1"/>
    <property type="molecule type" value="Genomic_DNA"/>
</dbReference>
<accession>A0ABU9ZGM5</accession>
<evidence type="ECO:0000313" key="1">
    <source>
        <dbReference type="EMBL" id="MEN3230446.1"/>
    </source>
</evidence>
<keyword evidence="2" id="KW-1185">Reference proteome</keyword>
<name>A0ABU9ZGM5_9HYPH</name>
<dbReference type="RefSeq" id="WP_153874872.1">
    <property type="nucleotide sequence ID" value="NZ_JACHOS010000012.1"/>
</dbReference>
<gene>
    <name evidence="1" type="ORF">PUR21_22945</name>
</gene>
<organism evidence="1 2">
    <name type="scientific">Methylorubrum rhodesianum</name>
    <dbReference type="NCBI Taxonomy" id="29427"/>
    <lineage>
        <taxon>Bacteria</taxon>
        <taxon>Pseudomonadati</taxon>
        <taxon>Pseudomonadota</taxon>
        <taxon>Alphaproteobacteria</taxon>
        <taxon>Hyphomicrobiales</taxon>
        <taxon>Methylobacteriaceae</taxon>
        <taxon>Methylorubrum</taxon>
    </lineage>
</organism>
<reference evidence="1 2" key="1">
    <citation type="journal article" date="2023" name="PLoS ONE">
        <title>Complete genome assembly of Hawai'i environmental nontuberculous mycobacteria reveals unexpected co-isolation with methylobacteria.</title>
        <authorList>
            <person name="Hendrix J."/>
            <person name="Epperson L.E."/>
            <person name="Tong E.I."/>
            <person name="Chan Y.L."/>
            <person name="Hasan N.A."/>
            <person name="Dawrs S.N."/>
            <person name="Norton G.J."/>
            <person name="Virdi R."/>
            <person name="Crooks J.L."/>
            <person name="Chan E.D."/>
            <person name="Honda J.R."/>
            <person name="Strong M."/>
        </authorList>
    </citation>
    <scope>NUCLEOTIDE SEQUENCE [LARGE SCALE GENOMIC DNA]</scope>
    <source>
        <strain evidence="1 2">NJH_HI01</strain>
    </source>
</reference>
<evidence type="ECO:0000313" key="2">
    <source>
        <dbReference type="Proteomes" id="UP001404845"/>
    </source>
</evidence>
<comment type="caution">
    <text evidence="1">The sequence shown here is derived from an EMBL/GenBank/DDBJ whole genome shotgun (WGS) entry which is preliminary data.</text>
</comment>
<sequence>MSKYSKNQFYSSYASSKAFSLLLLPRALFARPRNGGFGITTLRPAAMR</sequence>
<protein>
    <submittedName>
        <fullName evidence="1">Uncharacterized protein</fullName>
    </submittedName>
</protein>
<proteinExistence type="predicted"/>
<dbReference type="Proteomes" id="UP001404845">
    <property type="component" value="Unassembled WGS sequence"/>
</dbReference>